<dbReference type="PROSITE" id="PS50262">
    <property type="entry name" value="G_PROTEIN_RECEP_F1_2"/>
    <property type="match status" value="1"/>
</dbReference>
<feature type="transmembrane region" description="Helical" evidence="8">
    <location>
        <begin position="137"/>
        <end position="158"/>
    </location>
</feature>
<dbReference type="PANTHER" id="PTHR45695:SF9">
    <property type="entry name" value="LEUCOKININ RECEPTOR"/>
    <property type="match status" value="1"/>
</dbReference>
<evidence type="ECO:0000313" key="11">
    <source>
        <dbReference type="Proteomes" id="UP001152320"/>
    </source>
</evidence>
<proteinExistence type="predicted"/>
<dbReference type="PRINTS" id="PR00237">
    <property type="entry name" value="GPCRRHODOPSN"/>
</dbReference>
<keyword evidence="3 8" id="KW-1133">Transmembrane helix</keyword>
<dbReference type="SUPFAM" id="SSF81321">
    <property type="entry name" value="Family A G protein-coupled receptor-like"/>
    <property type="match status" value="1"/>
</dbReference>
<evidence type="ECO:0000256" key="2">
    <source>
        <dbReference type="ARBA" id="ARBA00022692"/>
    </source>
</evidence>
<dbReference type="InterPro" id="IPR017452">
    <property type="entry name" value="GPCR_Rhodpsn_7TM"/>
</dbReference>
<comment type="subcellular location">
    <subcellularLocation>
        <location evidence="1">Membrane</location>
        <topology evidence="1">Multi-pass membrane protein</topology>
    </subcellularLocation>
</comment>
<keyword evidence="6 10" id="KW-0675">Receptor</keyword>
<dbReference type="Pfam" id="PF00001">
    <property type="entry name" value="7tm_1"/>
    <property type="match status" value="1"/>
</dbReference>
<gene>
    <name evidence="10" type="ORF">HOLleu_30950</name>
</gene>
<keyword evidence="5 8" id="KW-0472">Membrane</keyword>
<reference evidence="10" key="1">
    <citation type="submission" date="2021-10" db="EMBL/GenBank/DDBJ databases">
        <title>Tropical sea cucumber genome reveals ecological adaptation and Cuvierian tubules defense mechanism.</title>
        <authorList>
            <person name="Chen T."/>
        </authorList>
    </citation>
    <scope>NUCLEOTIDE SEQUENCE</scope>
    <source>
        <strain evidence="10">Nanhai2018</strain>
        <tissue evidence="10">Muscle</tissue>
    </source>
</reference>
<evidence type="ECO:0000313" key="10">
    <source>
        <dbReference type="EMBL" id="KAJ8028652.1"/>
    </source>
</evidence>
<evidence type="ECO:0000256" key="8">
    <source>
        <dbReference type="SAM" id="Phobius"/>
    </source>
</evidence>
<comment type="caution">
    <text evidence="10">The sequence shown here is derived from an EMBL/GenBank/DDBJ whole genome shotgun (WGS) entry which is preliminary data.</text>
</comment>
<evidence type="ECO:0000256" key="3">
    <source>
        <dbReference type="ARBA" id="ARBA00022989"/>
    </source>
</evidence>
<keyword evidence="11" id="KW-1185">Reference proteome</keyword>
<evidence type="ECO:0000256" key="4">
    <source>
        <dbReference type="ARBA" id="ARBA00023040"/>
    </source>
</evidence>
<feature type="transmembrane region" description="Helical" evidence="8">
    <location>
        <begin position="178"/>
        <end position="201"/>
    </location>
</feature>
<dbReference type="GO" id="GO:0004930">
    <property type="term" value="F:G protein-coupled receptor activity"/>
    <property type="evidence" value="ECO:0007669"/>
    <property type="project" value="UniProtKB-KW"/>
</dbReference>
<dbReference type="Gene3D" id="1.20.1070.10">
    <property type="entry name" value="Rhodopsin 7-helix transmembrane proteins"/>
    <property type="match status" value="1"/>
</dbReference>
<keyword evidence="7" id="KW-0807">Transducer</keyword>
<dbReference type="Proteomes" id="UP001152320">
    <property type="component" value="Chromosome 15"/>
</dbReference>
<evidence type="ECO:0000259" key="9">
    <source>
        <dbReference type="PROSITE" id="PS50262"/>
    </source>
</evidence>
<keyword evidence="2 8" id="KW-0812">Transmembrane</keyword>
<dbReference type="PANTHER" id="PTHR45695">
    <property type="entry name" value="LEUCOKININ RECEPTOR-RELATED"/>
    <property type="match status" value="1"/>
</dbReference>
<dbReference type="EMBL" id="JAIZAY010000015">
    <property type="protein sequence ID" value="KAJ8028652.1"/>
    <property type="molecule type" value="Genomic_DNA"/>
</dbReference>
<organism evidence="10 11">
    <name type="scientific">Holothuria leucospilota</name>
    <name type="common">Black long sea cucumber</name>
    <name type="synonym">Mertensiothuria leucospilota</name>
    <dbReference type="NCBI Taxonomy" id="206669"/>
    <lineage>
        <taxon>Eukaryota</taxon>
        <taxon>Metazoa</taxon>
        <taxon>Echinodermata</taxon>
        <taxon>Eleutherozoa</taxon>
        <taxon>Echinozoa</taxon>
        <taxon>Holothuroidea</taxon>
        <taxon>Aspidochirotacea</taxon>
        <taxon>Aspidochirotida</taxon>
        <taxon>Holothuriidae</taxon>
        <taxon>Holothuria</taxon>
    </lineage>
</organism>
<protein>
    <submittedName>
        <fullName evidence="10">Prokineticin receptor 2</fullName>
    </submittedName>
</protein>
<feature type="domain" description="G-protein coupled receptors family 1 profile" evidence="9">
    <location>
        <begin position="16"/>
        <end position="198"/>
    </location>
</feature>
<dbReference type="InterPro" id="IPR000276">
    <property type="entry name" value="GPCR_Rhodpsn"/>
</dbReference>
<sequence length="259" mass="29996">MEKIALYERRTMSKDVERYYGIFHPFRPRMQKATLATIIVSIWVVSILLTIPNSINFLVYRGECNGKKIVACISSWGSNLASQIYTSVIAFMEFIVPMVSMGFIYLSIALKLWFHRTPPGNVTARHREITVNRQQKTIPMLVTVVVAFFFCWAPYHTYMTLYQFMWSEIDHEFKHEYTYFYIVEGIAMCNSIVSTIIYFAMSTGFRKELINFAKKCLSWPYKERHHSLASCSQSSNAMARNGYPSAGRKITGDTLDTKL</sequence>
<dbReference type="GO" id="GO:0005886">
    <property type="term" value="C:plasma membrane"/>
    <property type="evidence" value="ECO:0007669"/>
    <property type="project" value="TreeGrafter"/>
</dbReference>
<evidence type="ECO:0000256" key="6">
    <source>
        <dbReference type="ARBA" id="ARBA00023170"/>
    </source>
</evidence>
<accession>A0A9Q1BL48</accession>
<feature type="transmembrane region" description="Helical" evidence="8">
    <location>
        <begin position="84"/>
        <end position="106"/>
    </location>
</feature>
<evidence type="ECO:0000256" key="5">
    <source>
        <dbReference type="ARBA" id="ARBA00023136"/>
    </source>
</evidence>
<dbReference type="AlphaFoldDB" id="A0A9Q1BL48"/>
<name>A0A9Q1BL48_HOLLE</name>
<feature type="transmembrane region" description="Helical" evidence="8">
    <location>
        <begin position="33"/>
        <end position="51"/>
    </location>
</feature>
<keyword evidence="4" id="KW-0297">G-protein coupled receptor</keyword>
<evidence type="ECO:0000256" key="7">
    <source>
        <dbReference type="ARBA" id="ARBA00023224"/>
    </source>
</evidence>
<evidence type="ECO:0000256" key="1">
    <source>
        <dbReference type="ARBA" id="ARBA00004141"/>
    </source>
</evidence>
<dbReference type="OrthoDB" id="5962705at2759"/>